<evidence type="ECO:0000256" key="4">
    <source>
        <dbReference type="ARBA" id="ARBA00022723"/>
    </source>
</evidence>
<evidence type="ECO:0000259" key="12">
    <source>
        <dbReference type="PROSITE" id="PS50862"/>
    </source>
</evidence>
<comment type="caution">
    <text evidence="13">The sequence shown here is derived from an EMBL/GenBank/DDBJ whole genome shotgun (WGS) entry which is preliminary data.</text>
</comment>
<comment type="similarity">
    <text evidence="1">Belongs to the class-II aminoacyl-tRNA synthetase family.</text>
</comment>
<dbReference type="InterPro" id="IPR033728">
    <property type="entry name" value="ThrRS_core"/>
</dbReference>
<keyword evidence="4" id="KW-0479">Metal-binding</keyword>
<dbReference type="Gene3D" id="3.40.50.800">
    <property type="entry name" value="Anticodon-binding domain"/>
    <property type="match status" value="1"/>
</dbReference>
<evidence type="ECO:0000256" key="7">
    <source>
        <dbReference type="ARBA" id="ARBA00022840"/>
    </source>
</evidence>
<evidence type="ECO:0000256" key="6">
    <source>
        <dbReference type="ARBA" id="ARBA00022833"/>
    </source>
</evidence>
<dbReference type="InterPro" id="IPR045864">
    <property type="entry name" value="aa-tRNA-synth_II/BPL/LPL"/>
</dbReference>
<evidence type="ECO:0000256" key="2">
    <source>
        <dbReference type="ARBA" id="ARBA00013163"/>
    </source>
</evidence>
<dbReference type="InterPro" id="IPR047246">
    <property type="entry name" value="ThrRS_anticodon"/>
</dbReference>
<dbReference type="PANTHER" id="PTHR11451">
    <property type="entry name" value="THREONINE-TRNA LIGASE"/>
    <property type="match status" value="1"/>
</dbReference>
<dbReference type="Gene3D" id="3.30.930.10">
    <property type="entry name" value="Bira Bifunctional Protein, Domain 2"/>
    <property type="match status" value="1"/>
</dbReference>
<dbReference type="SUPFAM" id="SSF52954">
    <property type="entry name" value="Class II aaRS ABD-related"/>
    <property type="match status" value="1"/>
</dbReference>
<dbReference type="GO" id="GO:0005524">
    <property type="term" value="F:ATP binding"/>
    <property type="evidence" value="ECO:0007669"/>
    <property type="project" value="UniProtKB-KW"/>
</dbReference>
<dbReference type="GO" id="GO:0046872">
    <property type="term" value="F:metal ion binding"/>
    <property type="evidence" value="ECO:0007669"/>
    <property type="project" value="UniProtKB-KW"/>
</dbReference>
<organism evidence="13 14">
    <name type="scientific">Candidatus Curtissbacteria bacterium RIFCSPLOWO2_01_FULL_42_50</name>
    <dbReference type="NCBI Taxonomy" id="1797730"/>
    <lineage>
        <taxon>Bacteria</taxon>
        <taxon>Candidatus Curtissiibacteriota</taxon>
    </lineage>
</organism>
<comment type="catalytic activity">
    <reaction evidence="10">
        <text>tRNA(Thr) + L-threonine + ATP = L-threonyl-tRNA(Thr) + AMP + diphosphate + H(+)</text>
        <dbReference type="Rhea" id="RHEA:24624"/>
        <dbReference type="Rhea" id="RHEA-COMP:9670"/>
        <dbReference type="Rhea" id="RHEA-COMP:9704"/>
        <dbReference type="ChEBI" id="CHEBI:15378"/>
        <dbReference type="ChEBI" id="CHEBI:30616"/>
        <dbReference type="ChEBI" id="CHEBI:33019"/>
        <dbReference type="ChEBI" id="CHEBI:57926"/>
        <dbReference type="ChEBI" id="CHEBI:78442"/>
        <dbReference type="ChEBI" id="CHEBI:78534"/>
        <dbReference type="ChEBI" id="CHEBI:456215"/>
        <dbReference type="EC" id="6.1.1.3"/>
    </reaction>
</comment>
<keyword evidence="8" id="KW-0648">Protein biosynthesis</keyword>
<evidence type="ECO:0000256" key="9">
    <source>
        <dbReference type="ARBA" id="ARBA00023146"/>
    </source>
</evidence>
<evidence type="ECO:0000256" key="1">
    <source>
        <dbReference type="ARBA" id="ARBA00008226"/>
    </source>
</evidence>
<dbReference type="PRINTS" id="PR01047">
    <property type="entry name" value="TRNASYNTHTHR"/>
</dbReference>
<evidence type="ECO:0000256" key="5">
    <source>
        <dbReference type="ARBA" id="ARBA00022741"/>
    </source>
</evidence>
<evidence type="ECO:0000313" key="13">
    <source>
        <dbReference type="EMBL" id="OGE00109.1"/>
    </source>
</evidence>
<dbReference type="FunFam" id="3.30.930.10:FF:000002">
    <property type="entry name" value="Threonine--tRNA ligase"/>
    <property type="match status" value="1"/>
</dbReference>
<dbReference type="GO" id="GO:0006435">
    <property type="term" value="P:threonyl-tRNA aminoacylation"/>
    <property type="evidence" value="ECO:0007669"/>
    <property type="project" value="UniProtKB-UniRule"/>
</dbReference>
<keyword evidence="3 13" id="KW-0436">Ligase</keyword>
<dbReference type="NCBIfam" id="TIGR00418">
    <property type="entry name" value="thrS"/>
    <property type="match status" value="1"/>
</dbReference>
<dbReference type="EC" id="6.1.1.3" evidence="2 11"/>
<dbReference type="Proteomes" id="UP000177039">
    <property type="component" value="Unassembled WGS sequence"/>
</dbReference>
<evidence type="ECO:0000256" key="10">
    <source>
        <dbReference type="ARBA" id="ARBA00049515"/>
    </source>
</evidence>
<dbReference type="EMBL" id="MFBT01000005">
    <property type="protein sequence ID" value="OGE00109.1"/>
    <property type="molecule type" value="Genomic_DNA"/>
</dbReference>
<dbReference type="InterPro" id="IPR036621">
    <property type="entry name" value="Anticodon-bd_dom_sf"/>
</dbReference>
<sequence>MKDHREIAKELDLFSFHQYAPGAVFWHPKGWTIYKTLMEFIRQKIEKDGYQEISTPVMVKNQLFKKSGHWEHFGEHNMFNLAVYEDEEIESGKIPTKDIKGLKMVDVNYSLKPMNCPESAIIYSARHRSYHELPIKLSEFGILHRRELSGVLGGTFRVRQFIIDDAHLFVRPDQIQEEIHKLILLVLEVYKSLNFTPRFYLATKPDKAMGDKKTWKEAEKDLQRTLKDTKVDFAIKPKDGAFYGPKIDIHIKDSQDRDWQLATIQLDFQIPQKMELSYTDKDGQKKRPVMIHRAIFGSFERFVGIITEHFQGAFPVWLSPIQVIVLPISDKFIDYAKEVKDALGKANIRTDIDERNETLQAKIRDATLQKIPYLVIVGAKEQESGKIAIRTRDGKDLGQMPVNQFTNKITEEIENKS</sequence>
<keyword evidence="7" id="KW-0067">ATP-binding</keyword>
<dbReference type="GO" id="GO:0004829">
    <property type="term" value="F:threonine-tRNA ligase activity"/>
    <property type="evidence" value="ECO:0007669"/>
    <property type="project" value="UniProtKB-UniRule"/>
</dbReference>
<dbReference type="PANTHER" id="PTHR11451:SF44">
    <property type="entry name" value="THREONINE--TRNA LIGASE, CHLOROPLASTIC_MITOCHONDRIAL 2"/>
    <property type="match status" value="1"/>
</dbReference>
<feature type="domain" description="Aminoacyl-transfer RNA synthetases class-II family profile" evidence="12">
    <location>
        <begin position="3"/>
        <end position="315"/>
    </location>
</feature>
<dbReference type="AlphaFoldDB" id="A0A1F5H7Q0"/>
<dbReference type="CDD" id="cd00860">
    <property type="entry name" value="ThrRS_anticodon"/>
    <property type="match status" value="1"/>
</dbReference>
<dbReference type="FunFam" id="3.40.50.800:FF:000001">
    <property type="entry name" value="Threonine--tRNA ligase"/>
    <property type="match status" value="1"/>
</dbReference>
<dbReference type="GO" id="GO:0005737">
    <property type="term" value="C:cytoplasm"/>
    <property type="evidence" value="ECO:0007669"/>
    <property type="project" value="UniProtKB-UniRule"/>
</dbReference>
<dbReference type="PROSITE" id="PS50862">
    <property type="entry name" value="AA_TRNA_LIGASE_II"/>
    <property type="match status" value="1"/>
</dbReference>
<keyword evidence="5" id="KW-0547">Nucleotide-binding</keyword>
<dbReference type="InterPro" id="IPR006195">
    <property type="entry name" value="aa-tRNA-synth_II"/>
</dbReference>
<dbReference type="InterPro" id="IPR002320">
    <property type="entry name" value="Thr-tRNA-ligase_IIa"/>
</dbReference>
<keyword evidence="6" id="KW-0862">Zinc</keyword>
<reference evidence="13 14" key="1">
    <citation type="journal article" date="2016" name="Nat. Commun.">
        <title>Thousands of microbial genomes shed light on interconnected biogeochemical processes in an aquifer system.</title>
        <authorList>
            <person name="Anantharaman K."/>
            <person name="Brown C.T."/>
            <person name="Hug L.A."/>
            <person name="Sharon I."/>
            <person name="Castelle C.J."/>
            <person name="Probst A.J."/>
            <person name="Thomas B.C."/>
            <person name="Singh A."/>
            <person name="Wilkins M.J."/>
            <person name="Karaoz U."/>
            <person name="Brodie E.L."/>
            <person name="Williams K.H."/>
            <person name="Hubbard S.S."/>
            <person name="Banfield J.F."/>
        </authorList>
    </citation>
    <scope>NUCLEOTIDE SEQUENCE [LARGE SCALE GENOMIC DNA]</scope>
</reference>
<dbReference type="Pfam" id="PF03129">
    <property type="entry name" value="HGTP_anticodon"/>
    <property type="match status" value="1"/>
</dbReference>
<dbReference type="CDD" id="cd00771">
    <property type="entry name" value="ThrRS_core"/>
    <property type="match status" value="1"/>
</dbReference>
<dbReference type="Pfam" id="PF00587">
    <property type="entry name" value="tRNA-synt_2b"/>
    <property type="match status" value="1"/>
</dbReference>
<name>A0A1F5H7Q0_9BACT</name>
<evidence type="ECO:0000256" key="11">
    <source>
        <dbReference type="NCBIfam" id="TIGR00418"/>
    </source>
</evidence>
<gene>
    <name evidence="13" type="ORF">A3B54_01775</name>
</gene>
<dbReference type="SUPFAM" id="SSF55681">
    <property type="entry name" value="Class II aaRS and biotin synthetases"/>
    <property type="match status" value="1"/>
</dbReference>
<accession>A0A1F5H7Q0</accession>
<keyword evidence="9" id="KW-0030">Aminoacyl-tRNA synthetase</keyword>
<protein>
    <recommendedName>
        <fullName evidence="2 11">Threonine--tRNA ligase</fullName>
        <ecNumber evidence="2 11">6.1.1.3</ecNumber>
    </recommendedName>
</protein>
<evidence type="ECO:0000313" key="14">
    <source>
        <dbReference type="Proteomes" id="UP000177039"/>
    </source>
</evidence>
<evidence type="ECO:0000256" key="8">
    <source>
        <dbReference type="ARBA" id="ARBA00022917"/>
    </source>
</evidence>
<proteinExistence type="inferred from homology"/>
<dbReference type="InterPro" id="IPR004154">
    <property type="entry name" value="Anticodon-bd"/>
</dbReference>
<evidence type="ECO:0000256" key="3">
    <source>
        <dbReference type="ARBA" id="ARBA00022598"/>
    </source>
</evidence>
<dbReference type="InterPro" id="IPR002314">
    <property type="entry name" value="aa-tRNA-synt_IIb"/>
</dbReference>